<dbReference type="EMBL" id="CAJOBH010126937">
    <property type="protein sequence ID" value="CAF4739098.1"/>
    <property type="molecule type" value="Genomic_DNA"/>
</dbReference>
<comment type="caution">
    <text evidence="2">The sequence shown here is derived from an EMBL/GenBank/DDBJ whole genome shotgun (WGS) entry which is preliminary data.</text>
</comment>
<sequence>MQDKVTAAANQSDTNL</sequence>
<evidence type="ECO:0000313" key="1">
    <source>
        <dbReference type="EMBL" id="CAF4739098.1"/>
    </source>
</evidence>
<name>A0A8S3DIR9_9BILA</name>
<reference evidence="2" key="1">
    <citation type="submission" date="2021-02" db="EMBL/GenBank/DDBJ databases">
        <authorList>
            <person name="Nowell W R."/>
        </authorList>
    </citation>
    <scope>NUCLEOTIDE SEQUENCE</scope>
</reference>
<dbReference type="EMBL" id="CAJOBJ010304592">
    <property type="protein sequence ID" value="CAF5163569.1"/>
    <property type="molecule type" value="Genomic_DNA"/>
</dbReference>
<feature type="non-terminal residue" evidence="2">
    <location>
        <position position="16"/>
    </location>
</feature>
<accession>A0A8S3DIR9</accession>
<proteinExistence type="predicted"/>
<evidence type="ECO:0000313" key="4">
    <source>
        <dbReference type="Proteomes" id="UP000681967"/>
    </source>
</evidence>
<dbReference type="Proteomes" id="UP000681720">
    <property type="component" value="Unassembled WGS sequence"/>
</dbReference>
<evidence type="ECO:0000313" key="2">
    <source>
        <dbReference type="EMBL" id="CAF5009285.1"/>
    </source>
</evidence>
<feature type="non-terminal residue" evidence="2">
    <location>
        <position position="1"/>
    </location>
</feature>
<evidence type="ECO:0000313" key="3">
    <source>
        <dbReference type="EMBL" id="CAF5163569.1"/>
    </source>
</evidence>
<dbReference type="AlphaFoldDB" id="A0A8S3DIR9"/>
<protein>
    <submittedName>
        <fullName evidence="2">Uncharacterized protein</fullName>
    </submittedName>
</protein>
<dbReference type="Proteomes" id="UP000681967">
    <property type="component" value="Unassembled WGS sequence"/>
</dbReference>
<gene>
    <name evidence="1" type="ORF">BYL167_LOCUS45608</name>
    <name evidence="2" type="ORF">BYL167_LOCUS55651</name>
    <name evidence="3" type="ORF">GIL414_LOCUS66014</name>
</gene>
<organism evidence="2 4">
    <name type="scientific">Rotaria magnacalcarata</name>
    <dbReference type="NCBI Taxonomy" id="392030"/>
    <lineage>
        <taxon>Eukaryota</taxon>
        <taxon>Metazoa</taxon>
        <taxon>Spiralia</taxon>
        <taxon>Gnathifera</taxon>
        <taxon>Rotifera</taxon>
        <taxon>Eurotatoria</taxon>
        <taxon>Bdelloidea</taxon>
        <taxon>Philodinida</taxon>
        <taxon>Philodinidae</taxon>
        <taxon>Rotaria</taxon>
    </lineage>
</organism>
<dbReference type="EMBL" id="CAJOBH010210290">
    <property type="protein sequence ID" value="CAF5009285.1"/>
    <property type="molecule type" value="Genomic_DNA"/>
</dbReference>